<keyword evidence="3" id="KW-1185">Reference proteome</keyword>
<comment type="caution">
    <text evidence="2">The sequence shown here is derived from an EMBL/GenBank/DDBJ whole genome shotgun (WGS) entry which is preliminary data.</text>
</comment>
<keyword evidence="1" id="KW-1133">Transmembrane helix</keyword>
<feature type="transmembrane region" description="Helical" evidence="1">
    <location>
        <begin position="103"/>
        <end position="122"/>
    </location>
</feature>
<feature type="transmembrane region" description="Helical" evidence="1">
    <location>
        <begin position="166"/>
        <end position="184"/>
    </location>
</feature>
<name>A0ABP0KIQ4_9DINO</name>
<feature type="transmembrane region" description="Helical" evidence="1">
    <location>
        <begin position="364"/>
        <end position="386"/>
    </location>
</feature>
<accession>A0ABP0KIQ4</accession>
<evidence type="ECO:0000256" key="1">
    <source>
        <dbReference type="SAM" id="Phobius"/>
    </source>
</evidence>
<feature type="transmembrane region" description="Helical" evidence="1">
    <location>
        <begin position="755"/>
        <end position="774"/>
    </location>
</feature>
<feature type="transmembrane region" description="Helical" evidence="1">
    <location>
        <begin position="318"/>
        <end position="343"/>
    </location>
</feature>
<proteinExistence type="predicted"/>
<sequence>MAGAEGPKDDLMEFVDAPLKADLMVKGPWGKVWQHGVIYGMVLGSACLFMFLFSGMKYCKGDEVYLKLTEQYDFAWLAASTAFALTMVMYIADVRYWNGNWRFVGAALLLACLVGYCAAALLAVKEYIVAPLSLFLFGTPVIFLALKRLAFLRMDIVAYLSSLRNAQFIVFLVAFVSWTAWVVADDRYWNVELKIEYYLRMECNVTNTIVETYVFDGGRVDLDAFTDEEVVEIDNQLVSCTEAFILWLAPFILAVWSFIFSAVLFFLIRTLNHARAATDKAKAMDPLAQAFLMLVSLGVFGLWVASSIAGAEMELSNIILALSLMMFVLTAVVVVAVFGVSNIRESMNTTPLGNRLIAMMNSDWTRALLAMLTTPIFLCYLVLSFITQQARRFFGCTKPLSDEEKKNLLTTNALRMIRSARGWNWGSVLVKTLWVGVAFFIFSVGVTRITTLLLSVLNEVMEPLSLGPVTVLFVIIGLTGFALPPVPGIPVYVFAGILLVPPAEKAGFGFWPAAMYAVLVSFLLKMAAIVLQQKVFGEIMGSKRVSIRRAVGVNSVEIRAIRVILTKRGLAMGKVAILCGGPDWPTSVLAGLLRVPLFGLDGALIGSLPVIFLIAPVVVAGALLLRAPEGEFWATLSTMALAVAFLIQSAAMLGAVHFIAKTVVENEEELKKMPPDEEVLALEEVSQHKSKVRSAVNHWRNLDPVSRVMLFLASVTMTASCYLFQGFGSGCFEVFEVTDSVSTTLDGNALNLVKPLGWIGVALWGYGTVFLYVFSKYLTYLTNLALKDKDLEERLIARATGNNNELAAIH</sequence>
<feature type="transmembrane region" description="Helical" evidence="1">
    <location>
        <begin position="128"/>
        <end position="146"/>
    </location>
</feature>
<evidence type="ECO:0000313" key="2">
    <source>
        <dbReference type="EMBL" id="CAK9026573.1"/>
    </source>
</evidence>
<gene>
    <name evidence="2" type="ORF">SCF082_LOCUS17562</name>
</gene>
<feature type="transmembrane region" description="Helical" evidence="1">
    <location>
        <begin position="287"/>
        <end position="306"/>
    </location>
</feature>
<feature type="transmembrane region" description="Helical" evidence="1">
    <location>
        <begin position="74"/>
        <end position="91"/>
    </location>
</feature>
<feature type="transmembrane region" description="Helical" evidence="1">
    <location>
        <begin position="603"/>
        <end position="627"/>
    </location>
</feature>
<feature type="transmembrane region" description="Helical" evidence="1">
    <location>
        <begin position="510"/>
        <end position="531"/>
    </location>
</feature>
<feature type="transmembrane region" description="Helical" evidence="1">
    <location>
        <begin position="36"/>
        <end position="54"/>
    </location>
</feature>
<feature type="transmembrane region" description="Helical" evidence="1">
    <location>
        <begin position="244"/>
        <end position="267"/>
    </location>
</feature>
<feature type="transmembrane region" description="Helical" evidence="1">
    <location>
        <begin position="639"/>
        <end position="664"/>
    </location>
</feature>
<reference evidence="2 3" key="1">
    <citation type="submission" date="2024-02" db="EMBL/GenBank/DDBJ databases">
        <authorList>
            <person name="Chen Y."/>
            <person name="Shah S."/>
            <person name="Dougan E. K."/>
            <person name="Thang M."/>
            <person name="Chan C."/>
        </authorList>
    </citation>
    <scope>NUCLEOTIDE SEQUENCE [LARGE SCALE GENOMIC DNA]</scope>
</reference>
<evidence type="ECO:0000313" key="3">
    <source>
        <dbReference type="Proteomes" id="UP001642464"/>
    </source>
</evidence>
<feature type="transmembrane region" description="Helical" evidence="1">
    <location>
        <begin position="433"/>
        <end position="457"/>
    </location>
</feature>
<protein>
    <submittedName>
        <fullName evidence="2">Uncharacterized protein</fullName>
    </submittedName>
</protein>
<organism evidence="2 3">
    <name type="scientific">Durusdinium trenchii</name>
    <dbReference type="NCBI Taxonomy" id="1381693"/>
    <lineage>
        <taxon>Eukaryota</taxon>
        <taxon>Sar</taxon>
        <taxon>Alveolata</taxon>
        <taxon>Dinophyceae</taxon>
        <taxon>Suessiales</taxon>
        <taxon>Symbiodiniaceae</taxon>
        <taxon>Durusdinium</taxon>
    </lineage>
</organism>
<dbReference type="EMBL" id="CAXAMM010011584">
    <property type="protein sequence ID" value="CAK9026573.1"/>
    <property type="molecule type" value="Genomic_DNA"/>
</dbReference>
<dbReference type="Proteomes" id="UP001642464">
    <property type="component" value="Unassembled WGS sequence"/>
</dbReference>
<keyword evidence="1" id="KW-0812">Transmembrane</keyword>
<keyword evidence="1" id="KW-0472">Membrane</keyword>
<feature type="transmembrane region" description="Helical" evidence="1">
    <location>
        <begin position="469"/>
        <end position="498"/>
    </location>
</feature>